<dbReference type="GO" id="GO:0008168">
    <property type="term" value="F:methyltransferase activity"/>
    <property type="evidence" value="ECO:0007669"/>
    <property type="project" value="UniProtKB-KW"/>
</dbReference>
<dbReference type="InterPro" id="IPR029063">
    <property type="entry name" value="SAM-dependent_MTases_sf"/>
</dbReference>
<comment type="caution">
    <text evidence="4">The sequence shown here is derived from an EMBL/GenBank/DDBJ whole genome shotgun (WGS) entry which is preliminary data.</text>
</comment>
<evidence type="ECO:0000256" key="2">
    <source>
        <dbReference type="ARBA" id="ARBA00022679"/>
    </source>
</evidence>
<keyword evidence="2 4" id="KW-0808">Transferase</keyword>
<evidence type="ECO:0000313" key="4">
    <source>
        <dbReference type="EMBL" id="GAM13136.1"/>
    </source>
</evidence>
<dbReference type="Pfam" id="PF13649">
    <property type="entry name" value="Methyltransf_25"/>
    <property type="match status" value="1"/>
</dbReference>
<sequence>MEFRGASVYDEEEFYENYIKRRNRPESPNNIIEKPILLEMIGDVAGKRMLDLGCGDAEIGIELLQKGGLSYLGVEGSKNMALAAAENLERTTGQVLHSSMEEWQPQPEQYELVLSRFALHYLADLNCVFTKVHDSLVPGGKFIFSVQHPVLTSSAKSAEGSGRRRDWIVDDYFNQGERIEPWIGKKVIKYHRTTEEYFQLLLKNGFAVDDLREGTPRAENFSSQEEYERRKRIPLVLMISGTKRGE</sequence>
<evidence type="ECO:0000313" key="5">
    <source>
        <dbReference type="Proteomes" id="UP000031014"/>
    </source>
</evidence>
<feature type="domain" description="Methyltransferase" evidence="3">
    <location>
        <begin position="50"/>
        <end position="140"/>
    </location>
</feature>
<evidence type="ECO:0000259" key="3">
    <source>
        <dbReference type="Pfam" id="PF13649"/>
    </source>
</evidence>
<dbReference type="InterPro" id="IPR041698">
    <property type="entry name" value="Methyltransf_25"/>
</dbReference>
<keyword evidence="4" id="KW-0830">Ubiquinone</keyword>
<accession>A0A0A8X4Q6</accession>
<organism evidence="4 5">
    <name type="scientific">Mesobacillus selenatarsenatis (strain DSM 18680 / JCM 14380 / FERM P-15431 / SF-1)</name>
    <dbReference type="NCBI Taxonomy" id="1321606"/>
    <lineage>
        <taxon>Bacteria</taxon>
        <taxon>Bacillati</taxon>
        <taxon>Bacillota</taxon>
        <taxon>Bacilli</taxon>
        <taxon>Bacillales</taxon>
        <taxon>Bacillaceae</taxon>
        <taxon>Mesobacillus</taxon>
    </lineage>
</organism>
<keyword evidence="5" id="KW-1185">Reference proteome</keyword>
<dbReference type="AlphaFoldDB" id="A0A0A8X4Q6"/>
<dbReference type="PANTHER" id="PTHR43861:SF1">
    <property type="entry name" value="TRANS-ACONITATE 2-METHYLTRANSFERASE"/>
    <property type="match status" value="1"/>
</dbReference>
<dbReference type="Gene3D" id="3.40.50.150">
    <property type="entry name" value="Vaccinia Virus protein VP39"/>
    <property type="match status" value="1"/>
</dbReference>
<dbReference type="RefSeq" id="WP_041965009.1">
    <property type="nucleotide sequence ID" value="NZ_BASE01000027.1"/>
</dbReference>
<evidence type="ECO:0000256" key="1">
    <source>
        <dbReference type="ARBA" id="ARBA00022603"/>
    </source>
</evidence>
<dbReference type="OrthoDB" id="9791837at2"/>
<reference evidence="4 5" key="1">
    <citation type="submission" date="2013-06" db="EMBL/GenBank/DDBJ databases">
        <title>Whole genome shotgun sequence of Bacillus selenatarsenatis SF-1.</title>
        <authorList>
            <person name="Kuroda M."/>
            <person name="Sei K."/>
            <person name="Yamashita M."/>
            <person name="Ike M."/>
        </authorList>
    </citation>
    <scope>NUCLEOTIDE SEQUENCE [LARGE SCALE GENOMIC DNA]</scope>
    <source>
        <strain evidence="4 5">SF-1</strain>
    </source>
</reference>
<dbReference type="Proteomes" id="UP000031014">
    <property type="component" value="Unassembled WGS sequence"/>
</dbReference>
<proteinExistence type="predicted"/>
<name>A0A0A8X4Q6_MESS1</name>
<keyword evidence="1 4" id="KW-0489">Methyltransferase</keyword>
<dbReference type="SUPFAM" id="SSF53335">
    <property type="entry name" value="S-adenosyl-L-methionine-dependent methyltransferases"/>
    <property type="match status" value="1"/>
</dbReference>
<dbReference type="EC" id="2.1.1.-" evidence="4"/>
<protein>
    <submittedName>
        <fullName evidence="4">Ubiquinone/menaquinone biosynthesis methyltransferase UBIE</fullName>
        <ecNumber evidence="4">2.1.1.-</ecNumber>
    </submittedName>
</protein>
<dbReference type="CDD" id="cd02440">
    <property type="entry name" value="AdoMet_MTases"/>
    <property type="match status" value="1"/>
</dbReference>
<dbReference type="EMBL" id="BASE01000027">
    <property type="protein sequence ID" value="GAM13136.1"/>
    <property type="molecule type" value="Genomic_DNA"/>
</dbReference>
<dbReference type="GO" id="GO:0032259">
    <property type="term" value="P:methylation"/>
    <property type="evidence" value="ECO:0007669"/>
    <property type="project" value="UniProtKB-KW"/>
</dbReference>
<dbReference type="PANTHER" id="PTHR43861">
    <property type="entry name" value="TRANS-ACONITATE 2-METHYLTRANSFERASE-RELATED"/>
    <property type="match status" value="1"/>
</dbReference>
<gene>
    <name evidence="4" type="ORF">SAMD00020551_1274</name>
</gene>
<dbReference type="STRING" id="1321606.SAMD00020551_1274"/>